<protein>
    <submittedName>
        <fullName evidence="2">Uncharacterized protein</fullName>
    </submittedName>
</protein>
<sequence>MLQFGTDVRSATALPKQACQDHLRTRGKRLGSDCLILITCCETLGGYLALSGVVGAEAAWSRKPERGRASSTKCTFAIDLISTLEACPLIPAVLCITLPPYMKATASLLLTSMLALGPSHNTGPQTPSSGYLPKKLFQRKLFQTRNEEEFHHPPKTEECNHPPNPGREEKQEQDPLPKAHSLASAAGRALGCVSKDVSLFLVKSVKIIPPLLTAGCLLEHPAGLGVCLLYRAPHAALAEGYRQGRARCCSGGCKLSASTYGGKNPTRTCFLSSPVSVRTDLPVKICEGSGWVNPRPRTVPSKDTPPSHALAWKHWGKCFPNVDEQPLGRSPSLEVLQPWGQAARARVTVPHVAPSPVMSSRCPANASEQQLTAMPRFFKCFKGRLMGK</sequence>
<gene>
    <name evidence="2" type="ORF">Anapl_14675</name>
</gene>
<dbReference type="Proteomes" id="UP000296049">
    <property type="component" value="Unassembled WGS sequence"/>
</dbReference>
<evidence type="ECO:0000313" key="3">
    <source>
        <dbReference type="Proteomes" id="UP000296049"/>
    </source>
</evidence>
<evidence type="ECO:0000313" key="2">
    <source>
        <dbReference type="EMBL" id="EOB00403.1"/>
    </source>
</evidence>
<feature type="compositionally biased region" description="Basic and acidic residues" evidence="1">
    <location>
        <begin position="147"/>
        <end position="177"/>
    </location>
</feature>
<dbReference type="AlphaFoldDB" id="R0LJ71"/>
<name>R0LJ71_ANAPL</name>
<evidence type="ECO:0000256" key="1">
    <source>
        <dbReference type="SAM" id="MobiDB-lite"/>
    </source>
</evidence>
<keyword evidence="3" id="KW-1185">Reference proteome</keyword>
<dbReference type="EMBL" id="KB743198">
    <property type="protein sequence ID" value="EOB00403.1"/>
    <property type="molecule type" value="Genomic_DNA"/>
</dbReference>
<reference evidence="3" key="1">
    <citation type="journal article" date="2013" name="Nat. Genet.">
        <title>The duck genome and transcriptome provide insight into an avian influenza virus reservoir species.</title>
        <authorList>
            <person name="Huang Y."/>
            <person name="Li Y."/>
            <person name="Burt D.W."/>
            <person name="Chen H."/>
            <person name="Zhang Y."/>
            <person name="Qian W."/>
            <person name="Kim H."/>
            <person name="Gan S."/>
            <person name="Zhao Y."/>
            <person name="Li J."/>
            <person name="Yi K."/>
            <person name="Feng H."/>
            <person name="Zhu P."/>
            <person name="Li B."/>
            <person name="Liu Q."/>
            <person name="Fairley S."/>
            <person name="Magor K.E."/>
            <person name="Du Z."/>
            <person name="Hu X."/>
            <person name="Goodman L."/>
            <person name="Tafer H."/>
            <person name="Vignal A."/>
            <person name="Lee T."/>
            <person name="Kim K.W."/>
            <person name="Sheng Z."/>
            <person name="An Y."/>
            <person name="Searle S."/>
            <person name="Herrero J."/>
            <person name="Groenen M.A."/>
            <person name="Crooijmans R.P."/>
            <person name="Faraut T."/>
            <person name="Cai Q."/>
            <person name="Webster R.G."/>
            <person name="Aldridge J.R."/>
            <person name="Warren W.C."/>
            <person name="Bartschat S."/>
            <person name="Kehr S."/>
            <person name="Marz M."/>
            <person name="Stadler P.F."/>
            <person name="Smith J."/>
            <person name="Kraus R.H."/>
            <person name="Zhao Y."/>
            <person name="Ren L."/>
            <person name="Fei J."/>
            <person name="Morisson M."/>
            <person name="Kaiser P."/>
            <person name="Griffin D.K."/>
            <person name="Rao M."/>
            <person name="Pitel F."/>
            <person name="Wang J."/>
            <person name="Li N."/>
        </authorList>
    </citation>
    <scope>NUCLEOTIDE SEQUENCE [LARGE SCALE GENOMIC DNA]</scope>
</reference>
<organism evidence="2 3">
    <name type="scientific">Anas platyrhynchos</name>
    <name type="common">Mallard</name>
    <name type="synonym">Anas boschas</name>
    <dbReference type="NCBI Taxonomy" id="8839"/>
    <lineage>
        <taxon>Eukaryota</taxon>
        <taxon>Metazoa</taxon>
        <taxon>Chordata</taxon>
        <taxon>Craniata</taxon>
        <taxon>Vertebrata</taxon>
        <taxon>Euteleostomi</taxon>
        <taxon>Archelosauria</taxon>
        <taxon>Archosauria</taxon>
        <taxon>Dinosauria</taxon>
        <taxon>Saurischia</taxon>
        <taxon>Theropoda</taxon>
        <taxon>Coelurosauria</taxon>
        <taxon>Aves</taxon>
        <taxon>Neognathae</taxon>
        <taxon>Galloanserae</taxon>
        <taxon>Anseriformes</taxon>
        <taxon>Anatidae</taxon>
        <taxon>Anatinae</taxon>
        <taxon>Anas</taxon>
    </lineage>
</organism>
<accession>R0LJ71</accession>
<proteinExistence type="predicted"/>
<feature type="region of interest" description="Disordered" evidence="1">
    <location>
        <begin position="147"/>
        <end position="180"/>
    </location>
</feature>